<organism evidence="7 8">
    <name type="scientific">Sapajus apella</name>
    <name type="common">Brown-capped capuchin</name>
    <name type="synonym">Cebus apella</name>
    <dbReference type="NCBI Taxonomy" id="9515"/>
    <lineage>
        <taxon>Eukaryota</taxon>
        <taxon>Metazoa</taxon>
        <taxon>Chordata</taxon>
        <taxon>Craniata</taxon>
        <taxon>Vertebrata</taxon>
        <taxon>Euteleostomi</taxon>
        <taxon>Mammalia</taxon>
        <taxon>Eutheria</taxon>
        <taxon>Euarchontoglires</taxon>
        <taxon>Primates</taxon>
        <taxon>Haplorrhini</taxon>
        <taxon>Platyrrhini</taxon>
        <taxon>Cebidae</taxon>
        <taxon>Cebinae</taxon>
        <taxon>Sapajus</taxon>
    </lineage>
</organism>
<dbReference type="FunFam" id="3.30.70.330:FF:000221">
    <property type="entry name" value="calcipressin-1 isoform X1"/>
    <property type="match status" value="1"/>
</dbReference>
<dbReference type="GeneID" id="116550850"/>
<proteinExistence type="inferred from homology"/>
<evidence type="ECO:0000313" key="8">
    <source>
        <dbReference type="RefSeq" id="XP_032132841.1"/>
    </source>
</evidence>
<accession>A0A6J3HRV8</accession>
<dbReference type="PANTHER" id="PTHR10300:SF4">
    <property type="entry name" value="CALCIPRESSIN-1"/>
    <property type="match status" value="1"/>
</dbReference>
<dbReference type="Gene3D" id="3.30.70.330">
    <property type="match status" value="1"/>
</dbReference>
<evidence type="ECO:0000256" key="4">
    <source>
        <dbReference type="ARBA" id="ARBA00024927"/>
    </source>
</evidence>
<comment type="similarity">
    <text evidence="1">Belongs to the RCAN family.</text>
</comment>
<evidence type="ECO:0000256" key="6">
    <source>
        <dbReference type="SAM" id="MobiDB-lite"/>
    </source>
</evidence>
<dbReference type="CTD" id="1827"/>
<dbReference type="InterPro" id="IPR035979">
    <property type="entry name" value="RBD_domain_sf"/>
</dbReference>
<dbReference type="InterPro" id="IPR034906">
    <property type="entry name" value="RCAN1_RRM"/>
</dbReference>
<evidence type="ECO:0000313" key="7">
    <source>
        <dbReference type="Proteomes" id="UP000504640"/>
    </source>
</evidence>
<gene>
    <name evidence="8" type="primary">RCAN1</name>
</gene>
<dbReference type="SUPFAM" id="SSF54928">
    <property type="entry name" value="RNA-binding domain, RBD"/>
    <property type="match status" value="1"/>
</dbReference>
<dbReference type="Proteomes" id="UP000504640">
    <property type="component" value="Unplaced"/>
</dbReference>
<dbReference type="GO" id="GO:0008597">
    <property type="term" value="F:calcium-dependent protein serine/threonine phosphatase regulator activity"/>
    <property type="evidence" value="ECO:0007669"/>
    <property type="project" value="TreeGrafter"/>
</dbReference>
<dbReference type="GO" id="GO:0005737">
    <property type="term" value="C:cytoplasm"/>
    <property type="evidence" value="ECO:0007669"/>
    <property type="project" value="TreeGrafter"/>
</dbReference>
<dbReference type="InterPro" id="IPR006931">
    <property type="entry name" value="Calcipressin"/>
</dbReference>
<dbReference type="CDD" id="cd12708">
    <property type="entry name" value="RRM_RCAN1"/>
    <property type="match status" value="1"/>
</dbReference>
<dbReference type="PANTHER" id="PTHR10300">
    <property type="entry name" value="CALCIPRESSIN"/>
    <property type="match status" value="1"/>
</dbReference>
<dbReference type="RefSeq" id="XP_032132841.1">
    <property type="nucleotide sequence ID" value="XM_032276950.1"/>
</dbReference>
<dbReference type="Pfam" id="PF04847">
    <property type="entry name" value="Calcipressin"/>
    <property type="match status" value="1"/>
</dbReference>
<keyword evidence="3" id="KW-0597">Phosphoprotein</keyword>
<dbReference type="GO" id="GO:0003676">
    <property type="term" value="F:nucleic acid binding"/>
    <property type="evidence" value="ECO:0007669"/>
    <property type="project" value="InterPro"/>
</dbReference>
<protein>
    <recommendedName>
        <fullName evidence="2">Calcipressin-1</fullName>
    </recommendedName>
    <alternativeName>
        <fullName evidence="5">Regulator of calcineurin 1</fullName>
    </alternativeName>
</protein>
<evidence type="ECO:0000256" key="2">
    <source>
        <dbReference type="ARBA" id="ARBA00015788"/>
    </source>
</evidence>
<dbReference type="InterPro" id="IPR012677">
    <property type="entry name" value="Nucleotide-bd_a/b_plait_sf"/>
</dbReference>
<evidence type="ECO:0000256" key="5">
    <source>
        <dbReference type="ARBA" id="ARBA00029912"/>
    </source>
</evidence>
<sequence length="315" mass="33670">MEDGLAGPRHGAAAEAAEARAGPGVTLRPFAPLSGTAEADEGGGDWSFIDCEMEEVDLQDLPSATIACHLDPRVFVDGLCRAKFESLFRTYDKDITFQYFKSFKRVRINFSNPFSAADARLQLHKTEFLGKEMKLYFAQTLHIGSSHLAPPNPDKQFLISPPASPPVGWKQVEDATPVINYDLLYAISKLGPGEQGPQAGGGQGETQMLPCTGEQHPHCPCSSCELVQACFVSCLSLYSSAPLSLMLGACLPLGATCRVKKTGLIVGTLHHHPASSVPGTHSCFHSAQLAWEACAPAPGPVAPDRHEGLDFGKGK</sequence>
<dbReference type="GO" id="GO:0019722">
    <property type="term" value="P:calcium-mediated signaling"/>
    <property type="evidence" value="ECO:0007669"/>
    <property type="project" value="InterPro"/>
</dbReference>
<reference evidence="8" key="1">
    <citation type="submission" date="2025-08" db="UniProtKB">
        <authorList>
            <consortium name="RefSeq"/>
        </authorList>
    </citation>
    <scope>IDENTIFICATION</scope>
    <source>
        <tissue evidence="8">Blood</tissue>
    </source>
</reference>
<name>A0A6J3HRV8_SAPAP</name>
<evidence type="ECO:0000256" key="1">
    <source>
        <dbReference type="ARBA" id="ARBA00008209"/>
    </source>
</evidence>
<feature type="region of interest" description="Disordered" evidence="6">
    <location>
        <begin position="1"/>
        <end position="20"/>
    </location>
</feature>
<keyword evidence="7" id="KW-1185">Reference proteome</keyword>
<dbReference type="GO" id="GO:0005634">
    <property type="term" value="C:nucleus"/>
    <property type="evidence" value="ECO:0007669"/>
    <property type="project" value="TreeGrafter"/>
</dbReference>
<comment type="function">
    <text evidence="4">Inhibits calcineurin-dependent transcriptional responses by binding to the catalytic domain of calcineurin A. Could play a role during central nervous system development.</text>
</comment>
<dbReference type="AlphaFoldDB" id="A0A6J3HRV8"/>
<evidence type="ECO:0000256" key="3">
    <source>
        <dbReference type="ARBA" id="ARBA00022553"/>
    </source>
</evidence>